<accession>A0AA39DMM0</accession>
<feature type="domain" description="R13L1/DRL21-like LRR repeat region" evidence="1">
    <location>
        <begin position="47"/>
        <end position="116"/>
    </location>
</feature>
<gene>
    <name evidence="2" type="ORF">PVL29_016152</name>
</gene>
<dbReference type="Proteomes" id="UP001168098">
    <property type="component" value="Unassembled WGS sequence"/>
</dbReference>
<evidence type="ECO:0000313" key="3">
    <source>
        <dbReference type="Proteomes" id="UP001168098"/>
    </source>
</evidence>
<organism evidence="2 3">
    <name type="scientific">Vitis rotundifolia</name>
    <name type="common">Muscadine grape</name>
    <dbReference type="NCBI Taxonomy" id="103349"/>
    <lineage>
        <taxon>Eukaryota</taxon>
        <taxon>Viridiplantae</taxon>
        <taxon>Streptophyta</taxon>
        <taxon>Embryophyta</taxon>
        <taxon>Tracheophyta</taxon>
        <taxon>Spermatophyta</taxon>
        <taxon>Magnoliopsida</taxon>
        <taxon>eudicotyledons</taxon>
        <taxon>Gunneridae</taxon>
        <taxon>Pentapetalae</taxon>
        <taxon>rosids</taxon>
        <taxon>Vitales</taxon>
        <taxon>Vitaceae</taxon>
        <taxon>Viteae</taxon>
        <taxon>Vitis</taxon>
    </lineage>
</organism>
<proteinExistence type="predicted"/>
<evidence type="ECO:0000313" key="2">
    <source>
        <dbReference type="EMBL" id="KAJ9687547.1"/>
    </source>
</evidence>
<dbReference type="InterPro" id="IPR056789">
    <property type="entry name" value="LRR_R13L1-DRL21"/>
</dbReference>
<dbReference type="PANTHER" id="PTHR47186">
    <property type="entry name" value="LEUCINE-RICH REPEAT-CONTAINING PROTEIN 57"/>
    <property type="match status" value="1"/>
</dbReference>
<keyword evidence="3" id="KW-1185">Reference proteome</keyword>
<sequence length="118" mass="13440">MGNLINLHYLDIMGAYSLTEILGDIGELKSLHTLISFMGDQNGGLKIEEFKELSSILVTRSISTMENMERVKDTLWAYMKDKGYLDEVDLTWDYGIITSGIFPNFQPHPNLEKLKILP</sequence>
<protein>
    <recommendedName>
        <fullName evidence="1">R13L1/DRL21-like LRR repeat region domain-containing protein</fullName>
    </recommendedName>
</protein>
<dbReference type="Pfam" id="PF25019">
    <property type="entry name" value="LRR_R13L1-DRL21"/>
    <property type="match status" value="1"/>
</dbReference>
<name>A0AA39DMM0_VITRO</name>
<dbReference type="InterPro" id="IPR032675">
    <property type="entry name" value="LRR_dom_sf"/>
</dbReference>
<reference evidence="2 3" key="1">
    <citation type="journal article" date="2023" name="BMC Biotechnol.">
        <title>Vitis rotundifolia cv Carlos genome sequencing.</title>
        <authorList>
            <person name="Huff M."/>
            <person name="Hulse-Kemp A."/>
            <person name="Scheffler B."/>
            <person name="Youngblood R."/>
            <person name="Simpson S."/>
            <person name="Babiker E."/>
            <person name="Staton M."/>
        </authorList>
    </citation>
    <scope>NUCLEOTIDE SEQUENCE [LARGE SCALE GENOMIC DNA]</scope>
    <source>
        <tissue evidence="2">Leaf</tissue>
    </source>
</reference>
<dbReference type="Gene3D" id="3.80.10.10">
    <property type="entry name" value="Ribonuclease Inhibitor"/>
    <property type="match status" value="1"/>
</dbReference>
<dbReference type="EMBL" id="JARBHA010000012">
    <property type="protein sequence ID" value="KAJ9687547.1"/>
    <property type="molecule type" value="Genomic_DNA"/>
</dbReference>
<dbReference type="AlphaFoldDB" id="A0AA39DMM0"/>
<dbReference type="PANTHER" id="PTHR47186:SF3">
    <property type="entry name" value="OS09G0267800 PROTEIN"/>
    <property type="match status" value="1"/>
</dbReference>
<evidence type="ECO:0000259" key="1">
    <source>
        <dbReference type="Pfam" id="PF25019"/>
    </source>
</evidence>
<comment type="caution">
    <text evidence="2">The sequence shown here is derived from an EMBL/GenBank/DDBJ whole genome shotgun (WGS) entry which is preliminary data.</text>
</comment>